<evidence type="ECO:0000313" key="2">
    <source>
        <dbReference type="EMBL" id="KAF4647517.1"/>
    </source>
</evidence>
<accession>A0A7J6KKC4</accession>
<dbReference type="Proteomes" id="UP000572268">
    <property type="component" value="Unassembled WGS sequence"/>
</dbReference>
<dbReference type="EMBL" id="JABANN010002548">
    <property type="protein sequence ID" value="KAF4647517.1"/>
    <property type="molecule type" value="Genomic_DNA"/>
</dbReference>
<protein>
    <submittedName>
        <fullName evidence="2">Uncharacterized protein</fullName>
    </submittedName>
</protein>
<feature type="non-terminal residue" evidence="2">
    <location>
        <position position="128"/>
    </location>
</feature>
<organism evidence="2 3">
    <name type="scientific">Perkinsus olseni</name>
    <name type="common">Perkinsus atlanticus</name>
    <dbReference type="NCBI Taxonomy" id="32597"/>
    <lineage>
        <taxon>Eukaryota</taxon>
        <taxon>Sar</taxon>
        <taxon>Alveolata</taxon>
        <taxon>Perkinsozoa</taxon>
        <taxon>Perkinsea</taxon>
        <taxon>Perkinsida</taxon>
        <taxon>Perkinsidae</taxon>
        <taxon>Perkinsus</taxon>
    </lineage>
</organism>
<dbReference type="AlphaFoldDB" id="A0A7J6KKC4"/>
<comment type="caution">
    <text evidence="2">The sequence shown here is derived from an EMBL/GenBank/DDBJ whole genome shotgun (WGS) entry which is preliminary data.</text>
</comment>
<proteinExistence type="predicted"/>
<feature type="region of interest" description="Disordered" evidence="1">
    <location>
        <begin position="1"/>
        <end position="23"/>
    </location>
</feature>
<gene>
    <name evidence="2" type="ORF">FOL46_004148</name>
</gene>
<reference evidence="2 3" key="1">
    <citation type="submission" date="2020-04" db="EMBL/GenBank/DDBJ databases">
        <title>Perkinsus olseni comparative genomics.</title>
        <authorList>
            <person name="Bogema D.R."/>
        </authorList>
    </citation>
    <scope>NUCLEOTIDE SEQUENCE [LARGE SCALE GENOMIC DNA]</scope>
    <source>
        <strain evidence="2">ATCC PRA-31</strain>
    </source>
</reference>
<evidence type="ECO:0000313" key="3">
    <source>
        <dbReference type="Proteomes" id="UP000572268"/>
    </source>
</evidence>
<evidence type="ECO:0000256" key="1">
    <source>
        <dbReference type="SAM" id="MobiDB-lite"/>
    </source>
</evidence>
<name>A0A7J6KKC4_PEROL</name>
<sequence>ETGRSPDMAPMRGHTTSASPEAEMKAISGVGPEVVEEALNKEFMSDDEYESQVIALIRVFVQWAESSDRREQSRLRRQLLGSYFSPWCTNPIICKDHGSTLQARLDNANYAKFATTIPSKEAVVHQDD</sequence>
<feature type="non-terminal residue" evidence="2">
    <location>
        <position position="1"/>
    </location>
</feature>